<dbReference type="RefSeq" id="XP_029219206.1">
    <property type="nucleotide sequence ID" value="XM_029364498.1"/>
</dbReference>
<dbReference type="SUPFAM" id="SSF82657">
    <property type="entry name" value="BolA-like"/>
    <property type="match status" value="1"/>
</dbReference>
<protein>
    <submittedName>
        <fullName evidence="2">Uncharacterized protein</fullName>
    </submittedName>
</protein>
<evidence type="ECO:0000313" key="3">
    <source>
        <dbReference type="Proteomes" id="UP000224006"/>
    </source>
</evidence>
<dbReference type="AlphaFoldDB" id="A0A2A9MHX8"/>
<proteinExistence type="predicted"/>
<dbReference type="OrthoDB" id="446277at2759"/>
<dbReference type="Proteomes" id="UP000224006">
    <property type="component" value="Chromosome V"/>
</dbReference>
<feature type="region of interest" description="Disordered" evidence="1">
    <location>
        <begin position="38"/>
        <end position="60"/>
    </location>
</feature>
<sequence length="292" mass="30855">MAHPVACLLQGSARLQGSCRLLSARAFNRAASWRISAPPQRRSFGAESSAPTSSSGHPLPSGEGAFCSSVSAYHGLGSTPSASSFSAYSSPATPPAATPGSSSLSSSLSSARRSLSARRCVAMSRLTHSASSGSRSFCFATSLPRASLGSSPRLSSERASTVSGHWTPLSPSASSLLASLPGGVSAVRSAHKFAAPPCPNLLLLRKSIHQRLQPILFFLKNDTTMGNYVYDQHFKGVLCSPLFEGKSYKEINAMVDRVLEDIGLSGRVKLYCQPPSLMHVRRHGTKKRNTSC</sequence>
<evidence type="ECO:0000256" key="1">
    <source>
        <dbReference type="SAM" id="MobiDB-lite"/>
    </source>
</evidence>
<accession>A0A2A9MHX8</accession>
<feature type="region of interest" description="Disordered" evidence="1">
    <location>
        <begin position="84"/>
        <end position="107"/>
    </location>
</feature>
<name>A0A2A9MHX8_BESBE</name>
<feature type="compositionally biased region" description="Low complexity" evidence="1">
    <location>
        <begin position="98"/>
        <end position="107"/>
    </location>
</feature>
<dbReference type="KEGG" id="bbes:BESB_060840"/>
<dbReference type="EMBL" id="NWUJ01000005">
    <property type="protein sequence ID" value="PFH35197.1"/>
    <property type="molecule type" value="Genomic_DNA"/>
</dbReference>
<dbReference type="VEuPathDB" id="ToxoDB:BESB_060840"/>
<evidence type="ECO:0000313" key="2">
    <source>
        <dbReference type="EMBL" id="PFH35197.1"/>
    </source>
</evidence>
<keyword evidence="3" id="KW-1185">Reference proteome</keyword>
<reference evidence="2 3" key="1">
    <citation type="submission" date="2017-09" db="EMBL/GenBank/DDBJ databases">
        <title>Genome sequencing of Besnoitia besnoiti strain Bb-Ger1.</title>
        <authorList>
            <person name="Schares G."/>
            <person name="Venepally P."/>
            <person name="Lorenzi H.A."/>
        </authorList>
    </citation>
    <scope>NUCLEOTIDE SEQUENCE [LARGE SCALE GENOMIC DNA]</scope>
    <source>
        <strain evidence="2 3">Bb-Ger1</strain>
    </source>
</reference>
<dbReference type="GeneID" id="40311012"/>
<comment type="caution">
    <text evidence="2">The sequence shown here is derived from an EMBL/GenBank/DDBJ whole genome shotgun (WGS) entry which is preliminary data.</text>
</comment>
<organism evidence="2 3">
    <name type="scientific">Besnoitia besnoiti</name>
    <name type="common">Apicomplexan protozoan</name>
    <dbReference type="NCBI Taxonomy" id="94643"/>
    <lineage>
        <taxon>Eukaryota</taxon>
        <taxon>Sar</taxon>
        <taxon>Alveolata</taxon>
        <taxon>Apicomplexa</taxon>
        <taxon>Conoidasida</taxon>
        <taxon>Coccidia</taxon>
        <taxon>Eucoccidiorida</taxon>
        <taxon>Eimeriorina</taxon>
        <taxon>Sarcocystidae</taxon>
        <taxon>Besnoitia</taxon>
    </lineage>
</organism>
<dbReference type="InterPro" id="IPR036065">
    <property type="entry name" value="BolA-like_sf"/>
</dbReference>
<gene>
    <name evidence="2" type="ORF">BESB_060840</name>
</gene>